<proteinExistence type="predicted"/>
<reference evidence="2 3" key="1">
    <citation type="submission" date="2006-03" db="EMBL/GenBank/DDBJ databases">
        <title>Complete sequence of Rhodopseudomonas palustris BisB5.</title>
        <authorList>
            <consortium name="US DOE Joint Genome Institute"/>
            <person name="Copeland A."/>
            <person name="Lucas S."/>
            <person name="Lapidus A."/>
            <person name="Barry K."/>
            <person name="Detter J.C."/>
            <person name="Glavina del Rio T."/>
            <person name="Hammon N."/>
            <person name="Israni S."/>
            <person name="Dalin E."/>
            <person name="Tice H."/>
            <person name="Pitluck S."/>
            <person name="Chain P."/>
            <person name="Malfatti S."/>
            <person name="Shin M."/>
            <person name="Vergez L."/>
            <person name="Schmutz J."/>
            <person name="Larimer F."/>
            <person name="Land M."/>
            <person name="Hauser L."/>
            <person name="Pelletier D.A."/>
            <person name="Kyrpides N."/>
            <person name="Lykidis A."/>
            <person name="Oda Y."/>
            <person name="Harwood C.S."/>
            <person name="Richardson P."/>
        </authorList>
    </citation>
    <scope>NUCLEOTIDE SEQUENCE [LARGE SCALE GENOMIC DNA]</scope>
    <source>
        <strain evidence="2 3">BisB5</strain>
    </source>
</reference>
<protein>
    <submittedName>
        <fullName evidence="2">Uncharacterized protein</fullName>
    </submittedName>
</protein>
<dbReference type="KEGG" id="rpd:RPD_0501"/>
<keyword evidence="1" id="KW-0732">Signal</keyword>
<name>Q13DV0_RHOPS</name>
<feature type="signal peptide" evidence="1">
    <location>
        <begin position="1"/>
        <end position="27"/>
    </location>
</feature>
<feature type="chain" id="PRO_5004182390" evidence="1">
    <location>
        <begin position="28"/>
        <end position="97"/>
    </location>
</feature>
<evidence type="ECO:0000313" key="3">
    <source>
        <dbReference type="Proteomes" id="UP000001818"/>
    </source>
</evidence>
<organism evidence="2 3">
    <name type="scientific">Rhodopseudomonas palustris (strain BisB5)</name>
    <dbReference type="NCBI Taxonomy" id="316057"/>
    <lineage>
        <taxon>Bacteria</taxon>
        <taxon>Pseudomonadati</taxon>
        <taxon>Pseudomonadota</taxon>
        <taxon>Alphaproteobacteria</taxon>
        <taxon>Hyphomicrobiales</taxon>
        <taxon>Nitrobacteraceae</taxon>
        <taxon>Rhodopseudomonas</taxon>
    </lineage>
</organism>
<dbReference type="HOGENOM" id="CLU_183059_0_0_5"/>
<evidence type="ECO:0000256" key="1">
    <source>
        <dbReference type="SAM" id="SignalP"/>
    </source>
</evidence>
<gene>
    <name evidence="2" type="ordered locus">RPD_0501</name>
</gene>
<dbReference type="Proteomes" id="UP000001818">
    <property type="component" value="Chromosome"/>
</dbReference>
<dbReference type="EMBL" id="CP000283">
    <property type="protein sequence ID" value="ABE37739.1"/>
    <property type="molecule type" value="Genomic_DNA"/>
</dbReference>
<dbReference type="BioCyc" id="RPAL316057:RPD_RS22435-MONOMER"/>
<evidence type="ECO:0000313" key="2">
    <source>
        <dbReference type="EMBL" id="ABE37739.1"/>
    </source>
</evidence>
<accession>Q13DV0</accession>
<sequence length="97" mass="11203">MNILKLTGLAAVAGLLLIAAPGDRAQAAPMAAAGLATSVQRDVISDVSEVQYRHHHHGYRHHRHVRPHHYRGHHYGHRSHRHYGAPRHHHRHHRHWR</sequence>
<dbReference type="AlphaFoldDB" id="Q13DV0"/>